<gene>
    <name evidence="3" type="ORF">METZ01_LOCUS381463</name>
</gene>
<keyword evidence="1" id="KW-0732">Signal</keyword>
<dbReference type="Gene3D" id="3.40.190.10">
    <property type="entry name" value="Periplasmic binding protein-like II"/>
    <property type="match status" value="1"/>
</dbReference>
<dbReference type="EMBL" id="UINC01141082">
    <property type="protein sequence ID" value="SVD28609.1"/>
    <property type="molecule type" value="Genomic_DNA"/>
</dbReference>
<dbReference type="InterPro" id="IPR000914">
    <property type="entry name" value="SBP_5_dom"/>
</dbReference>
<accession>A0A382U2S0</accession>
<dbReference type="AlphaFoldDB" id="A0A382U2S0"/>
<dbReference type="SUPFAM" id="SSF53850">
    <property type="entry name" value="Periplasmic binding protein-like II"/>
    <property type="match status" value="1"/>
</dbReference>
<protein>
    <recommendedName>
        <fullName evidence="2">Solute-binding protein family 5 domain-containing protein</fullName>
    </recommendedName>
</protein>
<feature type="non-terminal residue" evidence="3">
    <location>
        <position position="1"/>
    </location>
</feature>
<dbReference type="GO" id="GO:0015833">
    <property type="term" value="P:peptide transport"/>
    <property type="evidence" value="ECO:0007669"/>
    <property type="project" value="TreeGrafter"/>
</dbReference>
<evidence type="ECO:0000256" key="1">
    <source>
        <dbReference type="ARBA" id="ARBA00022729"/>
    </source>
</evidence>
<dbReference type="PANTHER" id="PTHR30290:SF38">
    <property type="entry name" value="D,D-DIPEPTIDE-BINDING PERIPLASMIC PROTEIN DDPA-RELATED"/>
    <property type="match status" value="1"/>
</dbReference>
<proteinExistence type="predicted"/>
<reference evidence="3" key="1">
    <citation type="submission" date="2018-05" db="EMBL/GenBank/DDBJ databases">
        <authorList>
            <person name="Lanie J.A."/>
            <person name="Ng W.-L."/>
            <person name="Kazmierczak K.M."/>
            <person name="Andrzejewski T.M."/>
            <person name="Davidsen T.M."/>
            <person name="Wayne K.J."/>
            <person name="Tettelin H."/>
            <person name="Glass J.I."/>
            <person name="Rusch D."/>
            <person name="Podicherti R."/>
            <person name="Tsui H.-C.T."/>
            <person name="Winkler M.E."/>
        </authorList>
    </citation>
    <scope>NUCLEOTIDE SEQUENCE</scope>
</reference>
<feature type="non-terminal residue" evidence="3">
    <location>
        <position position="297"/>
    </location>
</feature>
<feature type="domain" description="Solute-binding protein family 5" evidence="2">
    <location>
        <begin position="2"/>
        <end position="212"/>
    </location>
</feature>
<sequence length="297" mass="33184">GIEYEKHVDYWKDSRPYADKLEVKIIAETRTRLAALQTGQLNAGWLQAEMVPAAQEDENIKVWSRAGVGWDGGAWNNSVAPLDDHRIRQAMIKSIDRKGVNNAIYQNTMGNHNAYMYGPDTSPYGEDLTDVWEGEMKYDPAGAKALVEAYAAEKGLSLPLTITGACEKRPDRQQYCEYMQAVWGEAGLKFEFDILPGASDRGRVMDECSVHITQTGATMNPTGGPGLEGELASWGNVWAEKDQCLDKQSPDYQQEVQDEIDRLFKEAQATTDPDIQTAAWKQVQRVALENAWGRYPS</sequence>
<dbReference type="PANTHER" id="PTHR30290">
    <property type="entry name" value="PERIPLASMIC BINDING COMPONENT OF ABC TRANSPORTER"/>
    <property type="match status" value="1"/>
</dbReference>
<dbReference type="Gene3D" id="3.10.105.10">
    <property type="entry name" value="Dipeptide-binding Protein, Domain 3"/>
    <property type="match status" value="1"/>
</dbReference>
<evidence type="ECO:0000259" key="2">
    <source>
        <dbReference type="Pfam" id="PF00496"/>
    </source>
</evidence>
<name>A0A382U2S0_9ZZZZ</name>
<dbReference type="Pfam" id="PF00496">
    <property type="entry name" value="SBP_bac_5"/>
    <property type="match status" value="1"/>
</dbReference>
<evidence type="ECO:0000313" key="3">
    <source>
        <dbReference type="EMBL" id="SVD28609.1"/>
    </source>
</evidence>
<dbReference type="InterPro" id="IPR039424">
    <property type="entry name" value="SBP_5"/>
</dbReference>
<dbReference type="GO" id="GO:1904680">
    <property type="term" value="F:peptide transmembrane transporter activity"/>
    <property type="evidence" value="ECO:0007669"/>
    <property type="project" value="TreeGrafter"/>
</dbReference>
<organism evidence="3">
    <name type="scientific">marine metagenome</name>
    <dbReference type="NCBI Taxonomy" id="408172"/>
    <lineage>
        <taxon>unclassified sequences</taxon>
        <taxon>metagenomes</taxon>
        <taxon>ecological metagenomes</taxon>
    </lineage>
</organism>